<reference evidence="3" key="1">
    <citation type="submission" date="2022-01" db="EMBL/GenBank/DDBJ databases">
        <authorList>
            <person name="King R."/>
        </authorList>
    </citation>
    <scope>NUCLEOTIDE SEQUENCE</scope>
</reference>
<name>A0A9P0D2Y7_9CUCU</name>
<sequence length="375" mass="40717">MVRPVQSVTLLPVLLVALCKLVVTVPVETVVISIPSGNANDSVVATPAKGDSVSDLGNSVPIQGNSNTNTDDLVPDKGKSVPDKGNSVPDKDNSDPNKGNSASATPAIDNSIRDKGNSVPDKSNSISKYNRDARDDSAVSASNAAASNGTEDDSVPVSTGPIEYYKTKYDHVDIEALLNNRRMVNYYTKCMLNQAPCPPDGAEFKRILPDAIRTNCRRCTEKQKSVTIRAVKRLMKEYPKTWMQLAKAWDPKDIYVKKFISTYSSWEYEPVTTPKNIFANRFDDGDDENNPNKLYSNNSNNILFNIPPLPTIPPKVLDRVEPFANGIGAGFTATVSIGNRIFDNVVRGISAVGNRVIETGAEIADVVAKSLSRPL</sequence>
<dbReference type="InterPro" id="IPR005055">
    <property type="entry name" value="A10/PebIII"/>
</dbReference>
<dbReference type="Pfam" id="PF03392">
    <property type="entry name" value="OS-D"/>
    <property type="match status" value="1"/>
</dbReference>
<protein>
    <submittedName>
        <fullName evidence="3">Uncharacterized protein</fullName>
    </submittedName>
</protein>
<evidence type="ECO:0000313" key="4">
    <source>
        <dbReference type="Proteomes" id="UP001153636"/>
    </source>
</evidence>
<dbReference type="EMBL" id="OV651817">
    <property type="protein sequence ID" value="CAH1111225.1"/>
    <property type="molecule type" value="Genomic_DNA"/>
</dbReference>
<feature type="signal peptide" evidence="2">
    <location>
        <begin position="1"/>
        <end position="24"/>
    </location>
</feature>
<feature type="chain" id="PRO_5040316590" evidence="2">
    <location>
        <begin position="25"/>
        <end position="375"/>
    </location>
</feature>
<feature type="compositionally biased region" description="Polar residues" evidence="1">
    <location>
        <begin position="55"/>
        <end position="71"/>
    </location>
</feature>
<gene>
    <name evidence="3" type="ORF">PSYICH_LOCUS11532</name>
</gene>
<dbReference type="OrthoDB" id="6344725at2759"/>
<dbReference type="AlphaFoldDB" id="A0A9P0D2Y7"/>
<evidence type="ECO:0000256" key="2">
    <source>
        <dbReference type="SAM" id="SignalP"/>
    </source>
</evidence>
<accession>A0A9P0D2Y7</accession>
<evidence type="ECO:0000256" key="1">
    <source>
        <dbReference type="SAM" id="MobiDB-lite"/>
    </source>
</evidence>
<proteinExistence type="predicted"/>
<dbReference type="SUPFAM" id="SSF100910">
    <property type="entry name" value="Chemosensory protein Csp2"/>
    <property type="match status" value="1"/>
</dbReference>
<keyword evidence="4" id="KW-1185">Reference proteome</keyword>
<dbReference type="InterPro" id="IPR036682">
    <property type="entry name" value="OS_D_A10/PebIII_sf"/>
</dbReference>
<organism evidence="3 4">
    <name type="scientific">Psylliodes chrysocephalus</name>
    <dbReference type="NCBI Taxonomy" id="3402493"/>
    <lineage>
        <taxon>Eukaryota</taxon>
        <taxon>Metazoa</taxon>
        <taxon>Ecdysozoa</taxon>
        <taxon>Arthropoda</taxon>
        <taxon>Hexapoda</taxon>
        <taxon>Insecta</taxon>
        <taxon>Pterygota</taxon>
        <taxon>Neoptera</taxon>
        <taxon>Endopterygota</taxon>
        <taxon>Coleoptera</taxon>
        <taxon>Polyphaga</taxon>
        <taxon>Cucujiformia</taxon>
        <taxon>Chrysomeloidea</taxon>
        <taxon>Chrysomelidae</taxon>
        <taxon>Galerucinae</taxon>
        <taxon>Alticini</taxon>
        <taxon>Psylliodes</taxon>
    </lineage>
</organism>
<dbReference type="Proteomes" id="UP001153636">
    <property type="component" value="Chromosome 5"/>
</dbReference>
<dbReference type="PANTHER" id="PTHR11257">
    <property type="entry name" value="CHEMOSENSORY PROTEIN-RELATED"/>
    <property type="match status" value="1"/>
</dbReference>
<evidence type="ECO:0000313" key="3">
    <source>
        <dbReference type="EMBL" id="CAH1111225.1"/>
    </source>
</evidence>
<feature type="compositionally biased region" description="Low complexity" evidence="1">
    <location>
        <begin position="138"/>
        <end position="148"/>
    </location>
</feature>
<dbReference type="Gene3D" id="1.10.2080.10">
    <property type="entry name" value="Insect odorant-binding protein A10/Ejaculatory bulb-specific protein 3"/>
    <property type="match status" value="1"/>
</dbReference>
<dbReference type="PANTHER" id="PTHR11257:SF9">
    <property type="entry name" value="CHEMOSENSORY PROTEIN 13"/>
    <property type="match status" value="1"/>
</dbReference>
<keyword evidence="2" id="KW-0732">Signal</keyword>
<feature type="region of interest" description="Disordered" evidence="1">
    <location>
        <begin position="38"/>
        <end position="158"/>
    </location>
</feature>